<accession>A0AAP0KRX3</accession>
<name>A0AAP0KRX3_9MAGN</name>
<keyword evidence="2" id="KW-1185">Reference proteome</keyword>
<proteinExistence type="predicted"/>
<gene>
    <name evidence="1" type="ORF">Scep_004161</name>
</gene>
<dbReference type="AlphaFoldDB" id="A0AAP0KRX3"/>
<evidence type="ECO:0000313" key="2">
    <source>
        <dbReference type="Proteomes" id="UP001419268"/>
    </source>
</evidence>
<comment type="caution">
    <text evidence="1">The sequence shown here is derived from an EMBL/GenBank/DDBJ whole genome shotgun (WGS) entry which is preliminary data.</text>
</comment>
<organism evidence="1 2">
    <name type="scientific">Stephania cephalantha</name>
    <dbReference type="NCBI Taxonomy" id="152367"/>
    <lineage>
        <taxon>Eukaryota</taxon>
        <taxon>Viridiplantae</taxon>
        <taxon>Streptophyta</taxon>
        <taxon>Embryophyta</taxon>
        <taxon>Tracheophyta</taxon>
        <taxon>Spermatophyta</taxon>
        <taxon>Magnoliopsida</taxon>
        <taxon>Ranunculales</taxon>
        <taxon>Menispermaceae</taxon>
        <taxon>Menispermoideae</taxon>
        <taxon>Cissampelideae</taxon>
        <taxon>Stephania</taxon>
    </lineage>
</organism>
<protein>
    <submittedName>
        <fullName evidence="1">Uncharacterized protein</fullName>
    </submittedName>
</protein>
<evidence type="ECO:0000313" key="1">
    <source>
        <dbReference type="EMBL" id="KAK9157587.1"/>
    </source>
</evidence>
<sequence>MLAKESSSPWEGHLNSVTSTKTQTAIVPFPWKPCVLKDVDGLPIPNSPPTILN</sequence>
<reference evidence="1 2" key="1">
    <citation type="submission" date="2024-01" db="EMBL/GenBank/DDBJ databases">
        <title>Genome assemblies of Stephania.</title>
        <authorList>
            <person name="Yang L."/>
        </authorList>
    </citation>
    <scope>NUCLEOTIDE SEQUENCE [LARGE SCALE GENOMIC DNA]</scope>
    <source>
        <strain evidence="1">JXDWG</strain>
        <tissue evidence="1">Leaf</tissue>
    </source>
</reference>
<dbReference type="EMBL" id="JBBNAG010000002">
    <property type="protein sequence ID" value="KAK9157587.1"/>
    <property type="molecule type" value="Genomic_DNA"/>
</dbReference>
<dbReference type="Proteomes" id="UP001419268">
    <property type="component" value="Unassembled WGS sequence"/>
</dbReference>